<dbReference type="Proteomes" id="UP000198662">
    <property type="component" value="Unassembled WGS sequence"/>
</dbReference>
<reference evidence="9" key="1">
    <citation type="submission" date="2016-10" db="EMBL/GenBank/DDBJ databases">
        <authorList>
            <person name="Varghese N."/>
            <person name="Submissions S."/>
        </authorList>
    </citation>
    <scope>NUCLEOTIDE SEQUENCE [LARGE SCALE GENOMIC DNA]</scope>
    <source>
        <strain evidence="9">CGMCC 4.3147</strain>
    </source>
</reference>
<evidence type="ECO:0000256" key="5">
    <source>
        <dbReference type="PIRSR" id="PIRSR000190-2"/>
    </source>
</evidence>
<accession>A0A1G9FW45</accession>
<dbReference type="OrthoDB" id="9780392at2"/>
<evidence type="ECO:0000256" key="1">
    <source>
        <dbReference type="ARBA" id="ARBA00007301"/>
    </source>
</evidence>
<evidence type="ECO:0000313" key="8">
    <source>
        <dbReference type="EMBL" id="SDK92666.1"/>
    </source>
</evidence>
<dbReference type="InterPro" id="IPR012349">
    <property type="entry name" value="Split_barrel_FMN-bd"/>
</dbReference>
<feature type="binding site" evidence="5">
    <location>
        <position position="199"/>
    </location>
    <ligand>
        <name>FMN</name>
        <dbReference type="ChEBI" id="CHEBI:58210"/>
    </ligand>
</feature>
<dbReference type="GO" id="GO:0004733">
    <property type="term" value="F:pyridoxamine phosphate oxidase activity"/>
    <property type="evidence" value="ECO:0007669"/>
    <property type="project" value="InterPro"/>
</dbReference>
<feature type="binding site" evidence="5">
    <location>
        <position position="89"/>
    </location>
    <ligand>
        <name>FMN</name>
        <dbReference type="ChEBI" id="CHEBI:58210"/>
    </ligand>
</feature>
<dbReference type="GO" id="GO:0010181">
    <property type="term" value="F:FMN binding"/>
    <property type="evidence" value="ECO:0007669"/>
    <property type="project" value="InterPro"/>
</dbReference>
<feature type="binding site" evidence="5">
    <location>
        <begin position="67"/>
        <end position="72"/>
    </location>
    <ligand>
        <name>FMN</name>
        <dbReference type="ChEBI" id="CHEBI:58210"/>
    </ligand>
</feature>
<evidence type="ECO:0000256" key="3">
    <source>
        <dbReference type="ARBA" id="ARBA00022643"/>
    </source>
</evidence>
<feature type="domain" description="Pyridoxine 5'-phosphate oxidase dimerisation C-terminal" evidence="7">
    <location>
        <begin position="176"/>
        <end position="217"/>
    </location>
</feature>
<dbReference type="AlphaFoldDB" id="A0A1G9FW45"/>
<feature type="domain" description="Pyridoxamine 5'-phosphate oxidase N-terminal" evidence="6">
    <location>
        <begin position="45"/>
        <end position="153"/>
    </location>
</feature>
<feature type="binding site" evidence="5">
    <location>
        <position position="111"/>
    </location>
    <ligand>
        <name>FMN</name>
        <dbReference type="ChEBI" id="CHEBI:58210"/>
    </ligand>
</feature>
<evidence type="ECO:0000259" key="7">
    <source>
        <dbReference type="Pfam" id="PF10590"/>
    </source>
</evidence>
<dbReference type="NCBIfam" id="NF004231">
    <property type="entry name" value="PRK05679.1"/>
    <property type="match status" value="1"/>
</dbReference>
<evidence type="ECO:0000256" key="4">
    <source>
        <dbReference type="ARBA" id="ARBA00023002"/>
    </source>
</evidence>
<gene>
    <name evidence="8" type="ORF">SAMN05216298_2069</name>
</gene>
<evidence type="ECO:0000256" key="2">
    <source>
        <dbReference type="ARBA" id="ARBA00022630"/>
    </source>
</evidence>
<dbReference type="Pfam" id="PF01243">
    <property type="entry name" value="PNPOx_N"/>
    <property type="match status" value="1"/>
</dbReference>
<dbReference type="EMBL" id="FNGF01000002">
    <property type="protein sequence ID" value="SDK92666.1"/>
    <property type="molecule type" value="Genomic_DNA"/>
</dbReference>
<comment type="similarity">
    <text evidence="1">Belongs to the pyridoxamine 5'-phosphate oxidase family.</text>
</comment>
<dbReference type="PANTHER" id="PTHR10851">
    <property type="entry name" value="PYRIDOXINE-5-PHOSPHATE OXIDASE"/>
    <property type="match status" value="1"/>
</dbReference>
<dbReference type="InterPro" id="IPR011576">
    <property type="entry name" value="Pyridox_Oxase_N"/>
</dbReference>
<dbReference type="PIRSF" id="PIRSF000190">
    <property type="entry name" value="Pyd_amn-ph_oxd"/>
    <property type="match status" value="1"/>
</dbReference>
<name>A0A1G9FW45_9ACTN</name>
<dbReference type="InterPro" id="IPR019576">
    <property type="entry name" value="Pyridoxamine_oxidase_dimer_C"/>
</dbReference>
<keyword evidence="2" id="KW-0285">Flavoprotein</keyword>
<dbReference type="Pfam" id="PF10590">
    <property type="entry name" value="PNP_phzG_C"/>
    <property type="match status" value="1"/>
</dbReference>
<dbReference type="RefSeq" id="WP_091047186.1">
    <property type="nucleotide sequence ID" value="NZ_FNGF01000002.1"/>
</dbReference>
<dbReference type="GO" id="GO:0008615">
    <property type="term" value="P:pyridoxine biosynthetic process"/>
    <property type="evidence" value="ECO:0007669"/>
    <property type="project" value="InterPro"/>
</dbReference>
<dbReference type="SUPFAM" id="SSF50475">
    <property type="entry name" value="FMN-binding split barrel"/>
    <property type="match status" value="1"/>
</dbReference>
<feature type="binding site" evidence="5">
    <location>
        <position position="88"/>
    </location>
    <ligand>
        <name>FMN</name>
        <dbReference type="ChEBI" id="CHEBI:58210"/>
    </ligand>
</feature>
<keyword evidence="3 5" id="KW-0288">FMN</keyword>
<evidence type="ECO:0000313" key="9">
    <source>
        <dbReference type="Proteomes" id="UP000198662"/>
    </source>
</evidence>
<evidence type="ECO:0000259" key="6">
    <source>
        <dbReference type="Pfam" id="PF01243"/>
    </source>
</evidence>
<proteinExistence type="inferred from homology"/>
<dbReference type="InterPro" id="IPR000659">
    <property type="entry name" value="Pyridox_Oxase"/>
</dbReference>
<dbReference type="Gene3D" id="2.30.110.10">
    <property type="entry name" value="Electron Transport, Fmn-binding Protein, Chain A"/>
    <property type="match status" value="1"/>
</dbReference>
<feature type="binding site" evidence="5">
    <location>
        <position position="189"/>
    </location>
    <ligand>
        <name>FMN</name>
        <dbReference type="ChEBI" id="CHEBI:58210"/>
    </ligand>
</feature>
<dbReference type="PANTHER" id="PTHR10851:SF0">
    <property type="entry name" value="PYRIDOXINE-5'-PHOSPHATE OXIDASE"/>
    <property type="match status" value="1"/>
</dbReference>
<sequence length="217" mass="24199">MGSMREEFRALPVFAGLRQAVFEESGLPENPVPRIGEWILAAADAGQAEAHAMSISTVSAEGVPSSRVLLVKDLDEHRLFFATPSDSRKGFEIAANPNVALHFYWPAVGRQIRIVGTAADQGREASERDFAERGRDSRLSAHLHRPEALAGHASAVDEFARLKDRYPDEVPCPPTWTLYAVTPTEVEFWEASADRVHHRLAYRKDATGFWSHELLWP</sequence>
<protein>
    <submittedName>
        <fullName evidence="8">Pyridoxamine 5'-phosphate oxidase</fullName>
    </submittedName>
</protein>
<organism evidence="8 9">
    <name type="scientific">Glycomyces sambucus</name>
    <dbReference type="NCBI Taxonomy" id="380244"/>
    <lineage>
        <taxon>Bacteria</taxon>
        <taxon>Bacillati</taxon>
        <taxon>Actinomycetota</taxon>
        <taxon>Actinomycetes</taxon>
        <taxon>Glycomycetales</taxon>
        <taxon>Glycomycetaceae</taxon>
        <taxon>Glycomyces</taxon>
    </lineage>
</organism>
<dbReference type="STRING" id="380244.SAMN05216298_2069"/>
<comment type="cofactor">
    <cofactor evidence="5">
        <name>FMN</name>
        <dbReference type="ChEBI" id="CHEBI:58210"/>
    </cofactor>
    <text evidence="5">Binds 1 FMN per subunit.</text>
</comment>
<keyword evidence="9" id="KW-1185">Reference proteome</keyword>
<keyword evidence="4" id="KW-0560">Oxidoreductase</keyword>